<evidence type="ECO:0000259" key="3">
    <source>
        <dbReference type="Pfam" id="PF19016"/>
    </source>
</evidence>
<feature type="non-terminal residue" evidence="4">
    <location>
        <position position="1"/>
    </location>
</feature>
<evidence type="ECO:0000313" key="5">
    <source>
        <dbReference type="Proteomes" id="UP000550660"/>
    </source>
</evidence>
<dbReference type="AlphaFoldDB" id="A0A7L0DYM3"/>
<dbReference type="OrthoDB" id="545730at2759"/>
<feature type="region of interest" description="Disordered" evidence="2">
    <location>
        <begin position="181"/>
        <end position="207"/>
    </location>
</feature>
<protein>
    <submittedName>
        <fullName evidence="4">CEP95 protein</fullName>
    </submittedName>
</protein>
<evidence type="ECO:0000256" key="1">
    <source>
        <dbReference type="SAM" id="Coils"/>
    </source>
</evidence>
<dbReference type="InterPro" id="IPR044039">
    <property type="entry name" value="DUF5745"/>
</dbReference>
<feature type="domain" description="DUF5745" evidence="3">
    <location>
        <begin position="44"/>
        <end position="102"/>
    </location>
</feature>
<dbReference type="PANTHER" id="PTHR22545">
    <property type="entry name" value="CENTROSOMAL PROTEIN OF 95 KDA"/>
    <property type="match status" value="1"/>
</dbReference>
<feature type="region of interest" description="Disordered" evidence="2">
    <location>
        <begin position="414"/>
        <end position="478"/>
    </location>
</feature>
<feature type="coiled-coil region" evidence="1">
    <location>
        <begin position="761"/>
        <end position="792"/>
    </location>
</feature>
<organism evidence="4 5">
    <name type="scientific">Trogon melanurus</name>
    <name type="common">Black-tailed trogon</name>
    <dbReference type="NCBI Taxonomy" id="56311"/>
    <lineage>
        <taxon>Eukaryota</taxon>
        <taxon>Metazoa</taxon>
        <taxon>Chordata</taxon>
        <taxon>Craniata</taxon>
        <taxon>Vertebrata</taxon>
        <taxon>Euteleostomi</taxon>
        <taxon>Archelosauria</taxon>
        <taxon>Archosauria</taxon>
        <taxon>Dinosauria</taxon>
        <taxon>Saurischia</taxon>
        <taxon>Theropoda</taxon>
        <taxon>Coelurosauria</taxon>
        <taxon>Aves</taxon>
        <taxon>Neognathae</taxon>
        <taxon>Neoaves</taxon>
        <taxon>Telluraves</taxon>
        <taxon>Coraciimorphae</taxon>
        <taxon>Trogoniformes</taxon>
        <taxon>Trogonidae</taxon>
        <taxon>Trogon</taxon>
    </lineage>
</organism>
<feature type="compositionally biased region" description="Low complexity" evidence="2">
    <location>
        <begin position="426"/>
        <end position="439"/>
    </location>
</feature>
<dbReference type="InterPro" id="IPR026619">
    <property type="entry name" value="CEP95"/>
</dbReference>
<dbReference type="InterPro" id="IPR036872">
    <property type="entry name" value="CH_dom_sf"/>
</dbReference>
<dbReference type="Pfam" id="PF19016">
    <property type="entry name" value="DUF5745"/>
    <property type="match status" value="1"/>
</dbReference>
<dbReference type="Gene3D" id="1.10.418.10">
    <property type="entry name" value="Calponin-like domain"/>
    <property type="match status" value="1"/>
</dbReference>
<accession>A0A7L0DYM3</accession>
<evidence type="ECO:0000256" key="2">
    <source>
        <dbReference type="SAM" id="MobiDB-lite"/>
    </source>
</evidence>
<feature type="compositionally biased region" description="Basic and acidic residues" evidence="2">
    <location>
        <begin position="466"/>
        <end position="478"/>
    </location>
</feature>
<feature type="region of interest" description="Disordered" evidence="2">
    <location>
        <begin position="524"/>
        <end position="559"/>
    </location>
</feature>
<proteinExistence type="predicted"/>
<name>A0A7L0DYM3_TROML</name>
<feature type="compositionally biased region" description="Basic residues" evidence="2">
    <location>
        <begin position="531"/>
        <end position="541"/>
    </location>
</feature>
<dbReference type="GO" id="GO:0005813">
    <property type="term" value="C:centrosome"/>
    <property type="evidence" value="ECO:0007669"/>
    <property type="project" value="InterPro"/>
</dbReference>
<comment type="caution">
    <text evidence="4">The sequence shown here is derived from an EMBL/GenBank/DDBJ whole genome shotgun (WGS) entry which is preliminary data.</text>
</comment>
<keyword evidence="5" id="KW-1185">Reference proteome</keyword>
<dbReference type="Proteomes" id="UP000550660">
    <property type="component" value="Unassembled WGS sequence"/>
</dbReference>
<keyword evidence="1" id="KW-0175">Coiled coil</keyword>
<feature type="non-terminal residue" evidence="4">
    <location>
        <position position="820"/>
    </location>
</feature>
<gene>
    <name evidence="4" type="primary">Cep95</name>
    <name evidence="4" type="ORF">TROMEL_R00398</name>
</gene>
<feature type="compositionally biased region" description="Basic and acidic residues" evidence="2">
    <location>
        <begin position="351"/>
        <end position="369"/>
    </location>
</feature>
<dbReference type="EMBL" id="VXAG01000109">
    <property type="protein sequence ID" value="NXJ75899.1"/>
    <property type="molecule type" value="Genomic_DNA"/>
</dbReference>
<evidence type="ECO:0000313" key="4">
    <source>
        <dbReference type="EMBL" id="NXJ75899.1"/>
    </source>
</evidence>
<reference evidence="4 5" key="1">
    <citation type="submission" date="2019-09" db="EMBL/GenBank/DDBJ databases">
        <title>Bird 10,000 Genomes (B10K) Project - Family phase.</title>
        <authorList>
            <person name="Zhang G."/>
        </authorList>
    </citation>
    <scope>NUCLEOTIDE SEQUENCE [LARGE SCALE GENOMIC DNA]</scope>
    <source>
        <strain evidence="4">B10K-DU-007-40</strain>
        <tissue evidence="4">Mixed tissue sample</tissue>
    </source>
</reference>
<dbReference type="GO" id="GO:0000922">
    <property type="term" value="C:spindle pole"/>
    <property type="evidence" value="ECO:0007669"/>
    <property type="project" value="InterPro"/>
</dbReference>
<feature type="region of interest" description="Disordered" evidence="2">
    <location>
        <begin position="346"/>
        <end position="369"/>
    </location>
</feature>
<feature type="compositionally biased region" description="Polar residues" evidence="2">
    <location>
        <begin position="197"/>
        <end position="207"/>
    </location>
</feature>
<dbReference type="PANTHER" id="PTHR22545:SF0">
    <property type="entry name" value="CENTROSOMAL PROTEIN OF 95 KDA"/>
    <property type="match status" value="1"/>
</dbReference>
<sequence length="820" mass="94183">IDWVDVANDLLRSCHINQRIKHLSECGADVFVHLYESILGEKVPDFIATPRSQEDDAHNVQAVIDSLALDYLQVSLSHITGENIVKGEKESIRNLLEIFDGLLEYLTEEASESSSQYGDESNVLSSNEIHEQLESDAGQLTQPSTFSSAEGSQSEFLVPSCDVDGSESTDELIRLGDTAHSFSKREEGSVESVHATEPQQESLSASATKLGEPIQQAVPLLPPFQPSGARSHYPAWRGYQGSDCQPAALANSPAVKIPTVSTVPSVPSTNAYLSSASAVGDKVVSNDAEDNVAKVPWVYGTSPASSLHQKLSLRAEHVTEMPRPDSAIKMKSVFCFSRFESSTTDSLQESFSHRTTKEKLSDPELQKASEKLSRRLNKLNLMLERALGRHTRGELTDEDNLSQHSDSVMDYRRRKATRDMPHLRYPGRPRSLSPSSPSSQNQLRTELEDKLRGSGAGQTRKIRSQLQKERDERTEKTKTVARAYEDELRIYEARERLRLAKLREGIKAVEQEYKENIFQEPPKMPQPVKVCSRKTTPRNPKHSQWIPKRGTVKPKKAAPMKARDDGLLFQLLEEFPHLHISHHTMKKMWQRQLAQTEQLQAASGGTQPKLQNEVQQALKKHELLVAIMKKDQEHNRRLQEFKQRIYRQKWTQNKVREKRQQVARARKYYEDYRVQLRAKMMRARTREERIFKNLFEEGLEIQKQRLKDLRAYAQEKRAEQRREHQNELESMENYYKDQFSMLAEALSQEHQEIQTREKAQAQMLQKTKRELRSRMEKEIQQLQAAIMQSDDDTFFQELEADRLKSRLQMASFQYSKSRFL</sequence>